<evidence type="ECO:0000313" key="1">
    <source>
        <dbReference type="EMBL" id="PNY06568.1"/>
    </source>
</evidence>
<protein>
    <submittedName>
        <fullName evidence="1">Uncharacterized protein</fullName>
    </submittedName>
</protein>
<proteinExistence type="predicted"/>
<sequence>MRKKVQRHCHISCPFHQECKNINSPQSSSKLGAVITEIATALKKAKCKLQQASQRSSSMDLFPSAYIQRHQLKIIIKTHQPLKALLYCQSQ</sequence>
<reference evidence="1 2" key="2">
    <citation type="journal article" date="2017" name="Front. Plant Sci.">
        <title>Gene Classification and Mining of Molecular Markers Useful in Red Clover (Trifolium pratense) Breeding.</title>
        <authorList>
            <person name="Istvanek J."/>
            <person name="Dluhosova J."/>
            <person name="Dluhos P."/>
            <person name="Patkova L."/>
            <person name="Nedelnik J."/>
            <person name="Repkova J."/>
        </authorList>
    </citation>
    <scope>NUCLEOTIDE SEQUENCE [LARGE SCALE GENOMIC DNA]</scope>
    <source>
        <strain evidence="2">cv. Tatra</strain>
        <tissue evidence="1">Young leaves</tissue>
    </source>
</reference>
<gene>
    <name evidence="1" type="ORF">L195_g003040</name>
</gene>
<dbReference type="Proteomes" id="UP000236291">
    <property type="component" value="Unassembled WGS sequence"/>
</dbReference>
<reference evidence="1 2" key="1">
    <citation type="journal article" date="2014" name="Am. J. Bot.">
        <title>Genome assembly and annotation for red clover (Trifolium pratense; Fabaceae).</title>
        <authorList>
            <person name="Istvanek J."/>
            <person name="Jaros M."/>
            <person name="Krenek A."/>
            <person name="Repkova J."/>
        </authorList>
    </citation>
    <scope>NUCLEOTIDE SEQUENCE [LARGE SCALE GENOMIC DNA]</scope>
    <source>
        <strain evidence="2">cv. Tatra</strain>
        <tissue evidence="1">Young leaves</tissue>
    </source>
</reference>
<accession>A0A2K3NU51</accession>
<name>A0A2K3NU51_TRIPR</name>
<dbReference type="EMBL" id="ASHM01001376">
    <property type="protein sequence ID" value="PNY06568.1"/>
    <property type="molecule type" value="Genomic_DNA"/>
</dbReference>
<comment type="caution">
    <text evidence="1">The sequence shown here is derived from an EMBL/GenBank/DDBJ whole genome shotgun (WGS) entry which is preliminary data.</text>
</comment>
<organism evidence="1 2">
    <name type="scientific">Trifolium pratense</name>
    <name type="common">Red clover</name>
    <dbReference type="NCBI Taxonomy" id="57577"/>
    <lineage>
        <taxon>Eukaryota</taxon>
        <taxon>Viridiplantae</taxon>
        <taxon>Streptophyta</taxon>
        <taxon>Embryophyta</taxon>
        <taxon>Tracheophyta</taxon>
        <taxon>Spermatophyta</taxon>
        <taxon>Magnoliopsida</taxon>
        <taxon>eudicotyledons</taxon>
        <taxon>Gunneridae</taxon>
        <taxon>Pentapetalae</taxon>
        <taxon>rosids</taxon>
        <taxon>fabids</taxon>
        <taxon>Fabales</taxon>
        <taxon>Fabaceae</taxon>
        <taxon>Papilionoideae</taxon>
        <taxon>50 kb inversion clade</taxon>
        <taxon>NPAAA clade</taxon>
        <taxon>Hologalegina</taxon>
        <taxon>IRL clade</taxon>
        <taxon>Trifolieae</taxon>
        <taxon>Trifolium</taxon>
    </lineage>
</organism>
<evidence type="ECO:0000313" key="2">
    <source>
        <dbReference type="Proteomes" id="UP000236291"/>
    </source>
</evidence>
<dbReference type="AlphaFoldDB" id="A0A2K3NU51"/>